<evidence type="ECO:0000313" key="1">
    <source>
        <dbReference type="EMBL" id="KKN80599.1"/>
    </source>
</evidence>
<reference evidence="1" key="1">
    <citation type="journal article" date="2015" name="Nature">
        <title>Complex archaea that bridge the gap between prokaryotes and eukaryotes.</title>
        <authorList>
            <person name="Spang A."/>
            <person name="Saw J.H."/>
            <person name="Jorgensen S.L."/>
            <person name="Zaremba-Niedzwiedzka K."/>
            <person name="Martijn J."/>
            <person name="Lind A.E."/>
            <person name="van Eijk R."/>
            <person name="Schleper C."/>
            <person name="Guy L."/>
            <person name="Ettema T.J."/>
        </authorList>
    </citation>
    <scope>NUCLEOTIDE SEQUENCE</scope>
</reference>
<organism evidence="1">
    <name type="scientific">marine sediment metagenome</name>
    <dbReference type="NCBI Taxonomy" id="412755"/>
    <lineage>
        <taxon>unclassified sequences</taxon>
        <taxon>metagenomes</taxon>
        <taxon>ecological metagenomes</taxon>
    </lineage>
</organism>
<dbReference type="EMBL" id="LAZR01000228">
    <property type="protein sequence ID" value="KKN80599.1"/>
    <property type="molecule type" value="Genomic_DNA"/>
</dbReference>
<name>A0A0F9TMV6_9ZZZZ</name>
<comment type="caution">
    <text evidence="1">The sequence shown here is derived from an EMBL/GenBank/DDBJ whole genome shotgun (WGS) entry which is preliminary data.</text>
</comment>
<dbReference type="AlphaFoldDB" id="A0A0F9TMV6"/>
<sequence length="350" mass="37920">MTKGIPLDLYLSQQSPSGLSEDELDRQLSSMSDIPVTSKANPSGSAASHKSDIELLLASAMSEIGEEQDAYNEIDSAIKAASHGVKVLSPLLAAASKWTNPDTEPDKFEALVGQVLSRVRNDALKVIQAYGIGSADAPTWLTSQVSGQIMTLLVSAIERNNGAILEPGDSRYLQPLINLGKKAAGISESYYSSPSDPNWQLINSLTMATADVMAEYHSFNYFRTDAESVSQEITDFLDDRVIHGTLNNLTERFNLGAKEKAYLGVSLLHQAGRTLANSWANNISQTLGYVKGLSKEQQREVVLSGCPLDEVFSDFNNVYQGLEISALSALRTLAPGREQNLEIKHAQSPV</sequence>
<gene>
    <name evidence="1" type="ORF">LCGC14_0328180</name>
</gene>
<accession>A0A0F9TMV6</accession>
<protein>
    <submittedName>
        <fullName evidence="1">Uncharacterized protein</fullName>
    </submittedName>
</protein>
<proteinExistence type="predicted"/>